<evidence type="ECO:0000256" key="6">
    <source>
        <dbReference type="ARBA" id="ARBA00022725"/>
    </source>
</evidence>
<dbReference type="PANTHER" id="PTHR11923:SF69">
    <property type="entry name" value="SENSORY NEURON MEMBRANE PROTEIN 1"/>
    <property type="match status" value="1"/>
</dbReference>
<evidence type="ECO:0000256" key="12">
    <source>
        <dbReference type="SAM" id="Phobius"/>
    </source>
</evidence>
<keyword evidence="10" id="KW-0675">Receptor</keyword>
<accession>A0A2S0BE01</accession>
<proteinExistence type="evidence at transcript level"/>
<evidence type="ECO:0000256" key="4">
    <source>
        <dbReference type="ARBA" id="ARBA00022606"/>
    </source>
</evidence>
<evidence type="ECO:0000256" key="3">
    <source>
        <dbReference type="ARBA" id="ARBA00022475"/>
    </source>
</evidence>
<dbReference type="AlphaFoldDB" id="A0A2S0BE01"/>
<evidence type="ECO:0000256" key="7">
    <source>
        <dbReference type="ARBA" id="ARBA00022989"/>
    </source>
</evidence>
<comment type="subcellular location">
    <subcellularLocation>
        <location evidence="1">Cell membrane</location>
        <topology evidence="1">Multi-pass membrane protein</topology>
    </subcellularLocation>
</comment>
<evidence type="ECO:0000256" key="11">
    <source>
        <dbReference type="ARBA" id="ARBA00023180"/>
    </source>
</evidence>
<keyword evidence="4" id="KW-0716">Sensory transduction</keyword>
<keyword evidence="6" id="KW-0552">Olfaction</keyword>
<dbReference type="Pfam" id="PF01130">
    <property type="entry name" value="CD36"/>
    <property type="match status" value="1"/>
</dbReference>
<dbReference type="PRINTS" id="PR01609">
    <property type="entry name" value="CD36FAMILY"/>
</dbReference>
<dbReference type="PANTHER" id="PTHR11923">
    <property type="entry name" value="SCAVENGER RECEPTOR CLASS B TYPE-1 SR-B1"/>
    <property type="match status" value="1"/>
</dbReference>
<keyword evidence="7 12" id="KW-1133">Transmembrane helix</keyword>
<name>A0A2S0BE01_9HYME</name>
<reference evidence="13" key="1">
    <citation type="submission" date="2015-05" db="EMBL/GenBank/DDBJ databases">
        <title>Transcriptome analysis and olfactory genes identification of a widely used parasitoid wasp Trichogramma dendrolimi Matsumura (Hymenoptera: Trichogrammatidae).</title>
        <authorList>
            <person name="Zhang S."/>
        </authorList>
    </citation>
    <scope>NUCLEOTIDE SEQUENCE</scope>
</reference>
<comment type="similarity">
    <text evidence="2">Belongs to the CD36 family.</text>
</comment>
<evidence type="ECO:0000256" key="9">
    <source>
        <dbReference type="ARBA" id="ARBA00023157"/>
    </source>
</evidence>
<keyword evidence="11" id="KW-0325">Glycoprotein</keyword>
<dbReference type="EMBL" id="KR812289">
    <property type="protein sequence ID" value="ANG08489.1"/>
    <property type="molecule type" value="mRNA"/>
</dbReference>
<keyword evidence="3" id="KW-1003">Cell membrane</keyword>
<dbReference type="GO" id="GO:0005886">
    <property type="term" value="C:plasma membrane"/>
    <property type="evidence" value="ECO:0007669"/>
    <property type="project" value="UniProtKB-SubCell"/>
</dbReference>
<evidence type="ECO:0000256" key="8">
    <source>
        <dbReference type="ARBA" id="ARBA00023136"/>
    </source>
</evidence>
<dbReference type="GO" id="GO:0005044">
    <property type="term" value="F:scavenger receptor activity"/>
    <property type="evidence" value="ECO:0007669"/>
    <property type="project" value="TreeGrafter"/>
</dbReference>
<keyword evidence="9" id="KW-1015">Disulfide bond</keyword>
<feature type="transmembrane region" description="Helical" evidence="12">
    <location>
        <begin position="12"/>
        <end position="34"/>
    </location>
</feature>
<evidence type="ECO:0000256" key="1">
    <source>
        <dbReference type="ARBA" id="ARBA00004651"/>
    </source>
</evidence>
<evidence type="ECO:0000313" key="13">
    <source>
        <dbReference type="EMBL" id="ANG08489.1"/>
    </source>
</evidence>
<keyword evidence="8 12" id="KW-0472">Membrane</keyword>
<organism evidence="13">
    <name type="scientific">Trichogramma dendrolimi</name>
    <dbReference type="NCBI Taxonomy" id="114056"/>
    <lineage>
        <taxon>Eukaryota</taxon>
        <taxon>Metazoa</taxon>
        <taxon>Ecdysozoa</taxon>
        <taxon>Arthropoda</taxon>
        <taxon>Hexapoda</taxon>
        <taxon>Insecta</taxon>
        <taxon>Pterygota</taxon>
        <taxon>Neoptera</taxon>
        <taxon>Endopterygota</taxon>
        <taxon>Hymenoptera</taxon>
        <taxon>Apocrita</taxon>
        <taxon>Proctotrupomorpha</taxon>
        <taxon>Chalcidoidea</taxon>
        <taxon>Trichogrammatidae</taxon>
        <taxon>Trichogramma</taxon>
    </lineage>
</organism>
<dbReference type="GO" id="GO:0005737">
    <property type="term" value="C:cytoplasm"/>
    <property type="evidence" value="ECO:0007669"/>
    <property type="project" value="TreeGrafter"/>
</dbReference>
<evidence type="ECO:0000256" key="2">
    <source>
        <dbReference type="ARBA" id="ARBA00010532"/>
    </source>
</evidence>
<evidence type="ECO:0000256" key="5">
    <source>
        <dbReference type="ARBA" id="ARBA00022692"/>
    </source>
</evidence>
<dbReference type="InterPro" id="IPR002159">
    <property type="entry name" value="CD36_fam"/>
</dbReference>
<protein>
    <submittedName>
        <fullName evidence="13">Sensory neuron membrane protein 1</fullName>
    </submittedName>
</protein>
<feature type="transmembrane region" description="Helical" evidence="12">
    <location>
        <begin position="461"/>
        <end position="482"/>
    </location>
</feature>
<evidence type="ECO:0000256" key="10">
    <source>
        <dbReference type="ARBA" id="ARBA00023170"/>
    </source>
</evidence>
<dbReference type="GO" id="GO:0007608">
    <property type="term" value="P:sensory perception of smell"/>
    <property type="evidence" value="ECO:0007669"/>
    <property type="project" value="UniProtKB-KW"/>
</dbReference>
<sequence>MKFKIDRPFKYTFTGISTVVLGILVGWVFFPMLLEQQTHAQVNLKEGGEMRDIWSKFPFALEFKVFLFNITNPDEIEKGEKPRVQQVGPYFFEEWQEKVDLADREEDDSVEYALKNKWIFVPEKSEGLTGNEELVLPHLFILSLAMTVSRTMPKSMALANKAIDSIFKHPTSLFQKMTAMDFLFNGLPVDCTVEDFAGTAVCSRVKEQAEGTLVPDGTDRYRFSLLGARNDTAVKKRVRVKRGIEVLNEIGLVTEWDGKTNIAKWNDTYCDTLNGTDGTIFHPQLFETENVVSFSPELCRSLSATFEEISSVEGVPTNRYGVFLGDPNTDPSQRCYCPSPDNCLKAGVMDLFKCVEVPLVASHPHFYLADPEYLQMVDGLDPSKDEHAVIVDFEPITGTPLNARKRLQYNMMVHKVDKLRLMHNFSEALLPLFWVEEGVVLPEDLMAKIKMSLLFLTVSAYLIWIQIIVGLCLTAFGGYLYYKARRTSHSFTINKKRKHKSGGTERNYTF</sequence>
<keyword evidence="5 12" id="KW-0812">Transmembrane</keyword>